<dbReference type="EMBL" id="CP036343">
    <property type="protein sequence ID" value="QDT88809.1"/>
    <property type="molecule type" value="Genomic_DNA"/>
</dbReference>
<dbReference type="AlphaFoldDB" id="A0A517V727"/>
<organism evidence="1 2">
    <name type="scientific">Gimesia algae</name>
    <dbReference type="NCBI Taxonomy" id="2527971"/>
    <lineage>
        <taxon>Bacteria</taxon>
        <taxon>Pseudomonadati</taxon>
        <taxon>Planctomycetota</taxon>
        <taxon>Planctomycetia</taxon>
        <taxon>Planctomycetales</taxon>
        <taxon>Planctomycetaceae</taxon>
        <taxon>Gimesia</taxon>
    </lineage>
</organism>
<dbReference type="OrthoDB" id="281864at2"/>
<accession>A0A517V727</accession>
<name>A0A517V727_9PLAN</name>
<sequence>MAQKSVNTVENIIAWEELKNRYPKQLCLDDDTVYSLPTGLIKAIKKHLPGLWSKEDLKFEYDLNEIAGMGLYLKQPFHYPLLQEYFPPVSEAVIKLQEEHDRVNQKLQEATIEDMKSYGCSDLMIERYFKEQERYKLQALERQRGYAGWLVTSPEFQLRKSEFICEWRDQIELRGNFPDIPTMDMINDSTPVPTNQRPFYAEYTRFYYDWSLETLTTPYLPLPMHSNPVGYSQYRQDVFAGSGVTLFVPWYLLADQDLKLHDIAKYHLLYGHKKHLNGWLDKNSKDRKKWGYERFATMLKMFTFLECGLNARYKGRLNWKVKKIDMAFTEFLEGKALDGTVLDRKFESTKKIRLELKRRLNRCIKAVDIDSPLPETE</sequence>
<evidence type="ECO:0000313" key="2">
    <source>
        <dbReference type="Proteomes" id="UP000316855"/>
    </source>
</evidence>
<evidence type="ECO:0000313" key="1">
    <source>
        <dbReference type="EMBL" id="QDT88809.1"/>
    </source>
</evidence>
<dbReference type="Proteomes" id="UP000316855">
    <property type="component" value="Chromosome"/>
</dbReference>
<dbReference type="KEGG" id="gax:Pan161_04280"/>
<protein>
    <submittedName>
        <fullName evidence="1">Uncharacterized protein</fullName>
    </submittedName>
</protein>
<proteinExistence type="predicted"/>
<reference evidence="1 2" key="1">
    <citation type="submission" date="2019-02" db="EMBL/GenBank/DDBJ databases">
        <title>Deep-cultivation of Planctomycetes and their phenomic and genomic characterization uncovers novel biology.</title>
        <authorList>
            <person name="Wiegand S."/>
            <person name="Jogler M."/>
            <person name="Boedeker C."/>
            <person name="Pinto D."/>
            <person name="Vollmers J."/>
            <person name="Rivas-Marin E."/>
            <person name="Kohn T."/>
            <person name="Peeters S.H."/>
            <person name="Heuer A."/>
            <person name="Rast P."/>
            <person name="Oberbeckmann S."/>
            <person name="Bunk B."/>
            <person name="Jeske O."/>
            <person name="Meyerdierks A."/>
            <person name="Storesund J.E."/>
            <person name="Kallscheuer N."/>
            <person name="Luecker S."/>
            <person name="Lage O.M."/>
            <person name="Pohl T."/>
            <person name="Merkel B.J."/>
            <person name="Hornburger P."/>
            <person name="Mueller R.-W."/>
            <person name="Bruemmer F."/>
            <person name="Labrenz M."/>
            <person name="Spormann A.M."/>
            <person name="Op den Camp H."/>
            <person name="Overmann J."/>
            <person name="Amann R."/>
            <person name="Jetten M.S.M."/>
            <person name="Mascher T."/>
            <person name="Medema M.H."/>
            <person name="Devos D.P."/>
            <person name="Kaster A.-K."/>
            <person name="Ovreas L."/>
            <person name="Rohde M."/>
            <person name="Galperin M.Y."/>
            <person name="Jogler C."/>
        </authorList>
    </citation>
    <scope>NUCLEOTIDE SEQUENCE [LARGE SCALE GENOMIC DNA]</scope>
    <source>
        <strain evidence="1 2">Pan161</strain>
    </source>
</reference>
<gene>
    <name evidence="1" type="ORF">Pan161_04280</name>
</gene>
<keyword evidence="2" id="KW-1185">Reference proteome</keyword>
<dbReference type="RefSeq" id="WP_145223943.1">
    <property type="nucleotide sequence ID" value="NZ_CP036343.1"/>
</dbReference>